<dbReference type="SMART" id="SM00822">
    <property type="entry name" value="PKS_KR"/>
    <property type="match status" value="1"/>
</dbReference>
<reference evidence="5 6" key="1">
    <citation type="submission" date="2019-09" db="EMBL/GenBank/DDBJ databases">
        <title>Draft genome sequences of 48 bacterial type strains from the CCUG.</title>
        <authorList>
            <person name="Tunovic T."/>
            <person name="Pineiro-Iglesias B."/>
            <person name="Unosson C."/>
            <person name="Inganas E."/>
            <person name="Ohlen M."/>
            <person name="Cardew S."/>
            <person name="Jensie-Markopoulos S."/>
            <person name="Salva-Serra F."/>
            <person name="Jaen-Luchoro D."/>
            <person name="Karlsson R."/>
            <person name="Svensson-Stadler L."/>
            <person name="Chun J."/>
            <person name="Moore E."/>
        </authorList>
    </citation>
    <scope>NUCLEOTIDE SEQUENCE [LARGE SCALE GENOMIC DNA]</scope>
    <source>
        <strain evidence="5 6">CCUG 30977</strain>
    </source>
</reference>
<feature type="domain" description="Ketoreductase" evidence="4">
    <location>
        <begin position="6"/>
        <end position="196"/>
    </location>
</feature>
<name>A0A643FAU2_IDEDE</name>
<dbReference type="PRINTS" id="PR00080">
    <property type="entry name" value="SDRFAMILY"/>
</dbReference>
<dbReference type="CDD" id="cd05371">
    <property type="entry name" value="HSD10-like_SDR_c"/>
    <property type="match status" value="1"/>
</dbReference>
<dbReference type="OrthoDB" id="9794138at2"/>
<dbReference type="EMBL" id="VZPB01000025">
    <property type="protein sequence ID" value="KAB0581385.1"/>
    <property type="molecule type" value="Genomic_DNA"/>
</dbReference>
<dbReference type="Pfam" id="PF00106">
    <property type="entry name" value="adh_short"/>
    <property type="match status" value="1"/>
</dbReference>
<evidence type="ECO:0000313" key="6">
    <source>
        <dbReference type="Proteomes" id="UP000430120"/>
    </source>
</evidence>
<protein>
    <submittedName>
        <fullName evidence="5">3-hydroxyacyl-CoA dehydrogenase</fullName>
    </submittedName>
</protein>
<dbReference type="PANTHER" id="PTHR43658:SF8">
    <property type="entry name" value="17-BETA-HYDROXYSTEROID DEHYDROGENASE 14-RELATED"/>
    <property type="match status" value="1"/>
</dbReference>
<dbReference type="InterPro" id="IPR057326">
    <property type="entry name" value="KR_dom"/>
</dbReference>
<dbReference type="PROSITE" id="PS00061">
    <property type="entry name" value="ADH_SHORT"/>
    <property type="match status" value="1"/>
</dbReference>
<sequence length="255" mass="26310">MQIANHVFIVTGAGSGLGVATAQRLVDQGARVVLVDMNAAAGQAQAEALGANTRFVQADVSDAASAQAAVDTALSAFGQLNGLINCAGVAPAEKVVGREGPHKLESFARTVQINLIGTFNMLRLAADAMAKGQPDANGERGVIVNTASVAAFDGQIGQAGYAASKGGVVALTLPVARELARYGIRVMTIAPGIMGTPMMKGMPTEVQDALGKMVPFPPRMGEPDEYARLVAHIIDNTYLNGEVIRLDGAIRMAAK</sequence>
<proteinExistence type="inferred from homology"/>
<keyword evidence="6" id="KW-1185">Reference proteome</keyword>
<comment type="similarity">
    <text evidence="1 3">Belongs to the short-chain dehydrogenases/reductases (SDR) family.</text>
</comment>
<dbReference type="GO" id="GO:0016491">
    <property type="term" value="F:oxidoreductase activity"/>
    <property type="evidence" value="ECO:0007669"/>
    <property type="project" value="UniProtKB-KW"/>
</dbReference>
<dbReference type="Gene3D" id="3.40.50.720">
    <property type="entry name" value="NAD(P)-binding Rossmann-like Domain"/>
    <property type="match status" value="1"/>
</dbReference>
<dbReference type="AlphaFoldDB" id="A0A643FAU2"/>
<evidence type="ECO:0000259" key="4">
    <source>
        <dbReference type="SMART" id="SM00822"/>
    </source>
</evidence>
<dbReference type="InterPro" id="IPR020904">
    <property type="entry name" value="Sc_DH/Rdtase_CS"/>
</dbReference>
<evidence type="ECO:0000256" key="1">
    <source>
        <dbReference type="ARBA" id="ARBA00006484"/>
    </source>
</evidence>
<dbReference type="FunFam" id="3.40.50.720:FF:000215">
    <property type="entry name" value="3-hydroxyacyl-CoA dehydrogenase type-2"/>
    <property type="match status" value="1"/>
</dbReference>
<organism evidence="5 6">
    <name type="scientific">Ideonella dechloratans</name>
    <dbReference type="NCBI Taxonomy" id="36863"/>
    <lineage>
        <taxon>Bacteria</taxon>
        <taxon>Pseudomonadati</taxon>
        <taxon>Pseudomonadota</taxon>
        <taxon>Betaproteobacteria</taxon>
        <taxon>Burkholderiales</taxon>
        <taxon>Sphaerotilaceae</taxon>
        <taxon>Ideonella</taxon>
    </lineage>
</organism>
<dbReference type="InterPro" id="IPR036291">
    <property type="entry name" value="NAD(P)-bd_dom_sf"/>
</dbReference>
<dbReference type="Proteomes" id="UP000430120">
    <property type="component" value="Unassembled WGS sequence"/>
</dbReference>
<dbReference type="PRINTS" id="PR00081">
    <property type="entry name" value="GDHRDH"/>
</dbReference>
<comment type="caution">
    <text evidence="5">The sequence shown here is derived from an EMBL/GenBank/DDBJ whole genome shotgun (WGS) entry which is preliminary data.</text>
</comment>
<accession>A0A643FAU2</accession>
<keyword evidence="2" id="KW-0560">Oxidoreductase</keyword>
<dbReference type="InterPro" id="IPR002347">
    <property type="entry name" value="SDR_fam"/>
</dbReference>
<gene>
    <name evidence="5" type="ORF">F7Q92_11680</name>
</gene>
<dbReference type="RefSeq" id="WP_151124322.1">
    <property type="nucleotide sequence ID" value="NZ_CP088082.1"/>
</dbReference>
<evidence type="ECO:0000256" key="2">
    <source>
        <dbReference type="ARBA" id="ARBA00023002"/>
    </source>
</evidence>
<dbReference type="SUPFAM" id="SSF51735">
    <property type="entry name" value="NAD(P)-binding Rossmann-fold domains"/>
    <property type="match status" value="1"/>
</dbReference>
<evidence type="ECO:0000313" key="5">
    <source>
        <dbReference type="EMBL" id="KAB0581385.1"/>
    </source>
</evidence>
<evidence type="ECO:0000256" key="3">
    <source>
        <dbReference type="RuleBase" id="RU000363"/>
    </source>
</evidence>
<dbReference type="PANTHER" id="PTHR43658">
    <property type="entry name" value="SHORT-CHAIN DEHYDROGENASE/REDUCTASE"/>
    <property type="match status" value="1"/>
</dbReference>